<gene>
    <name evidence="1" type="ORF">Pla8534_18710</name>
</gene>
<dbReference type="KEGG" id="lcre:Pla8534_18710"/>
<keyword evidence="2" id="KW-1185">Reference proteome</keyword>
<sequence>MILGFGNTILPGRAQSVIPSTHPQSFLFPGKPASNRPRLAFHRPFDHPKEFGNICGKFTSGGFDLLDQLLDRMSIADEFAHIAAVQPLVKDLDGLLSVPFSQERFEGVN</sequence>
<name>A0A518DQH1_9BACT</name>
<proteinExistence type="predicted"/>
<evidence type="ECO:0000313" key="2">
    <source>
        <dbReference type="Proteomes" id="UP000317648"/>
    </source>
</evidence>
<reference evidence="1 2" key="1">
    <citation type="submission" date="2019-02" db="EMBL/GenBank/DDBJ databases">
        <title>Deep-cultivation of Planctomycetes and their phenomic and genomic characterization uncovers novel biology.</title>
        <authorList>
            <person name="Wiegand S."/>
            <person name="Jogler M."/>
            <person name="Boedeker C."/>
            <person name="Pinto D."/>
            <person name="Vollmers J."/>
            <person name="Rivas-Marin E."/>
            <person name="Kohn T."/>
            <person name="Peeters S.H."/>
            <person name="Heuer A."/>
            <person name="Rast P."/>
            <person name="Oberbeckmann S."/>
            <person name="Bunk B."/>
            <person name="Jeske O."/>
            <person name="Meyerdierks A."/>
            <person name="Storesund J.E."/>
            <person name="Kallscheuer N."/>
            <person name="Luecker S."/>
            <person name="Lage O.M."/>
            <person name="Pohl T."/>
            <person name="Merkel B.J."/>
            <person name="Hornburger P."/>
            <person name="Mueller R.-W."/>
            <person name="Bruemmer F."/>
            <person name="Labrenz M."/>
            <person name="Spormann A.M."/>
            <person name="Op den Camp H."/>
            <person name="Overmann J."/>
            <person name="Amann R."/>
            <person name="Jetten M.S.M."/>
            <person name="Mascher T."/>
            <person name="Medema M.H."/>
            <person name="Devos D.P."/>
            <person name="Kaster A.-K."/>
            <person name="Ovreas L."/>
            <person name="Rohde M."/>
            <person name="Galperin M.Y."/>
            <person name="Jogler C."/>
        </authorList>
    </citation>
    <scope>NUCLEOTIDE SEQUENCE [LARGE SCALE GENOMIC DNA]</scope>
    <source>
        <strain evidence="1 2">Pla85_3_4</strain>
    </source>
</reference>
<protein>
    <submittedName>
        <fullName evidence="1">Uncharacterized protein</fullName>
    </submittedName>
</protein>
<dbReference type="EMBL" id="CP036433">
    <property type="protein sequence ID" value="QDU94085.1"/>
    <property type="molecule type" value="Genomic_DNA"/>
</dbReference>
<dbReference type="Proteomes" id="UP000317648">
    <property type="component" value="Chromosome"/>
</dbReference>
<evidence type="ECO:0000313" key="1">
    <source>
        <dbReference type="EMBL" id="QDU94085.1"/>
    </source>
</evidence>
<dbReference type="AlphaFoldDB" id="A0A518DQH1"/>
<organism evidence="1 2">
    <name type="scientific">Lignipirellula cremea</name>
    <dbReference type="NCBI Taxonomy" id="2528010"/>
    <lineage>
        <taxon>Bacteria</taxon>
        <taxon>Pseudomonadati</taxon>
        <taxon>Planctomycetota</taxon>
        <taxon>Planctomycetia</taxon>
        <taxon>Pirellulales</taxon>
        <taxon>Pirellulaceae</taxon>
        <taxon>Lignipirellula</taxon>
    </lineage>
</organism>
<accession>A0A518DQH1</accession>